<dbReference type="Pfam" id="PF00160">
    <property type="entry name" value="Pro_isomerase"/>
    <property type="match status" value="1"/>
</dbReference>
<evidence type="ECO:0000313" key="4">
    <source>
        <dbReference type="EMBL" id="EDK37629.2"/>
    </source>
</evidence>
<dbReference type="EMBL" id="CH408156">
    <property type="protein sequence ID" value="EDK37629.2"/>
    <property type="molecule type" value="Genomic_DNA"/>
</dbReference>
<feature type="region of interest" description="Disordered" evidence="2">
    <location>
        <begin position="233"/>
        <end position="384"/>
    </location>
</feature>
<dbReference type="InterPro" id="IPR002130">
    <property type="entry name" value="Cyclophilin-type_PPIase_dom"/>
</dbReference>
<proteinExistence type="predicted"/>
<dbReference type="Proteomes" id="UP000001997">
    <property type="component" value="Unassembled WGS sequence"/>
</dbReference>
<dbReference type="eggNOG" id="KOG0885">
    <property type="taxonomic scope" value="Eukaryota"/>
</dbReference>
<dbReference type="STRING" id="294746.A5DEM6"/>
<protein>
    <recommendedName>
        <fullName evidence="3">PPIase cyclophilin-type domain-containing protein</fullName>
    </recommendedName>
</protein>
<dbReference type="SUPFAM" id="SSF50891">
    <property type="entry name" value="Cyclophilin-like"/>
    <property type="match status" value="1"/>
</dbReference>
<evidence type="ECO:0000313" key="5">
    <source>
        <dbReference type="Proteomes" id="UP000001997"/>
    </source>
</evidence>
<gene>
    <name evidence="4" type="ORF">PGUG_01727</name>
</gene>
<comment type="catalytic activity">
    <reaction evidence="1">
        <text>[protein]-peptidylproline (omega=180) = [protein]-peptidylproline (omega=0)</text>
        <dbReference type="Rhea" id="RHEA:16237"/>
        <dbReference type="Rhea" id="RHEA-COMP:10747"/>
        <dbReference type="Rhea" id="RHEA-COMP:10748"/>
        <dbReference type="ChEBI" id="CHEBI:83833"/>
        <dbReference type="ChEBI" id="CHEBI:83834"/>
        <dbReference type="EC" id="5.2.1.8"/>
    </reaction>
</comment>
<feature type="domain" description="PPIase cyclophilin-type" evidence="3">
    <location>
        <begin position="34"/>
        <end position="163"/>
    </location>
</feature>
<dbReference type="GO" id="GO:0003755">
    <property type="term" value="F:peptidyl-prolyl cis-trans isomerase activity"/>
    <property type="evidence" value="ECO:0007669"/>
    <property type="project" value="UniProtKB-EC"/>
</dbReference>
<dbReference type="Gene3D" id="2.40.100.10">
    <property type="entry name" value="Cyclophilin-like"/>
    <property type="match status" value="1"/>
</dbReference>
<dbReference type="AlphaFoldDB" id="A5DEM6"/>
<dbReference type="OMA" id="RNTWFIT"/>
<dbReference type="OrthoDB" id="442970at2759"/>
<dbReference type="RefSeq" id="XP_001486056.2">
    <property type="nucleotide sequence ID" value="XM_001486006.1"/>
</dbReference>
<name>A5DEM6_PICGU</name>
<organism evidence="4 5">
    <name type="scientific">Meyerozyma guilliermondii (strain ATCC 6260 / CBS 566 / DSM 6381 / JCM 1539 / NBRC 10279 / NRRL Y-324)</name>
    <name type="common">Yeast</name>
    <name type="synonym">Candida guilliermondii</name>
    <dbReference type="NCBI Taxonomy" id="294746"/>
    <lineage>
        <taxon>Eukaryota</taxon>
        <taxon>Fungi</taxon>
        <taxon>Dikarya</taxon>
        <taxon>Ascomycota</taxon>
        <taxon>Saccharomycotina</taxon>
        <taxon>Pichiomycetes</taxon>
        <taxon>Debaryomycetaceae</taxon>
        <taxon>Meyerozyma</taxon>
    </lineage>
</organism>
<evidence type="ECO:0000259" key="3">
    <source>
        <dbReference type="Pfam" id="PF00160"/>
    </source>
</evidence>
<dbReference type="HOGENOM" id="CLU_719829_0_0_1"/>
<dbReference type="VEuPathDB" id="FungiDB:PGUG_01727"/>
<dbReference type="GeneID" id="5128385"/>
<keyword evidence="5" id="KW-1185">Reference proteome</keyword>
<dbReference type="FunCoup" id="A5DEM6">
    <property type="interactions" value="1110"/>
</dbReference>
<sequence>MGQCHSAGHISHLNTYDHHNLQLFMLEPQPATTVVFKTSKGPLELQLWTKEIVCARKFVEKCSTGFSGGLTFSKAVHDNVIEAQASTIEYDMDLESHPRINFSQRGYVGALKDEKSGKFSADGIFITMKEFPTFHKKYTVIGKVTTDTFFTVLKITEGENEEGKLVYPVSATPISIDGDETKVQVIEPSSVRSENFQQTAKKTKRRVALDYDEQPDIEVKRVKMKSAYELLGERKKSEEKSGQKSEVKKEEGESKSEEKRNEQNREVKNGEKTQNEDKNAEKVNENDDKDKNENDKTKEEKYNDRETTKINDAEPLAEPSELSKNKDIRSQKEITFLQEPKSRDQYKQLSSTSKRRRSFAYNPALDFDSSDEKPPTNLKTHVYK</sequence>
<reference evidence="4 5" key="1">
    <citation type="journal article" date="2009" name="Nature">
        <title>Evolution of pathogenicity and sexual reproduction in eight Candida genomes.</title>
        <authorList>
            <person name="Butler G."/>
            <person name="Rasmussen M.D."/>
            <person name="Lin M.F."/>
            <person name="Santos M.A."/>
            <person name="Sakthikumar S."/>
            <person name="Munro C.A."/>
            <person name="Rheinbay E."/>
            <person name="Grabherr M."/>
            <person name="Forche A."/>
            <person name="Reedy J.L."/>
            <person name="Agrafioti I."/>
            <person name="Arnaud M.B."/>
            <person name="Bates S."/>
            <person name="Brown A.J."/>
            <person name="Brunke S."/>
            <person name="Costanzo M.C."/>
            <person name="Fitzpatrick D.A."/>
            <person name="de Groot P.W."/>
            <person name="Harris D."/>
            <person name="Hoyer L.L."/>
            <person name="Hube B."/>
            <person name="Klis F.M."/>
            <person name="Kodira C."/>
            <person name="Lennard N."/>
            <person name="Logue M.E."/>
            <person name="Martin R."/>
            <person name="Neiman A.M."/>
            <person name="Nikolaou E."/>
            <person name="Quail M.A."/>
            <person name="Quinn J."/>
            <person name="Santos M.C."/>
            <person name="Schmitzberger F.F."/>
            <person name="Sherlock G."/>
            <person name="Shah P."/>
            <person name="Silverstein K.A."/>
            <person name="Skrzypek M.S."/>
            <person name="Soll D."/>
            <person name="Staggs R."/>
            <person name="Stansfield I."/>
            <person name="Stumpf M.P."/>
            <person name="Sudbery P.E."/>
            <person name="Srikantha T."/>
            <person name="Zeng Q."/>
            <person name="Berman J."/>
            <person name="Berriman M."/>
            <person name="Heitman J."/>
            <person name="Gow N.A."/>
            <person name="Lorenz M.C."/>
            <person name="Birren B.W."/>
            <person name="Kellis M."/>
            <person name="Cuomo C.A."/>
        </authorList>
    </citation>
    <scope>NUCLEOTIDE SEQUENCE [LARGE SCALE GENOMIC DNA]</scope>
    <source>
        <strain evidence="5">ATCC 6260 / CBS 566 / DSM 6381 / JCM 1539 / NBRC 10279 / NRRL Y-324</strain>
    </source>
</reference>
<evidence type="ECO:0000256" key="1">
    <source>
        <dbReference type="ARBA" id="ARBA00000971"/>
    </source>
</evidence>
<dbReference type="KEGG" id="pgu:PGUG_01727"/>
<feature type="compositionally biased region" description="Basic and acidic residues" evidence="2">
    <location>
        <begin position="233"/>
        <end position="312"/>
    </location>
</feature>
<dbReference type="InParanoid" id="A5DEM6"/>
<accession>A5DEM6</accession>
<dbReference type="InterPro" id="IPR029000">
    <property type="entry name" value="Cyclophilin-like_dom_sf"/>
</dbReference>
<evidence type="ECO:0000256" key="2">
    <source>
        <dbReference type="SAM" id="MobiDB-lite"/>
    </source>
</evidence>
<feature type="compositionally biased region" description="Basic and acidic residues" evidence="2">
    <location>
        <begin position="321"/>
        <end position="332"/>
    </location>
</feature>